<reference evidence="2" key="1">
    <citation type="submission" date="2023-02" db="EMBL/GenBank/DDBJ databases">
        <title>Genome of toxic invasive species Heracleum sosnowskyi carries increased number of genes despite the absence of recent whole-genome duplications.</title>
        <authorList>
            <person name="Schelkunov M."/>
            <person name="Shtratnikova V."/>
            <person name="Makarenko M."/>
            <person name="Klepikova A."/>
            <person name="Omelchenko D."/>
            <person name="Novikova G."/>
            <person name="Obukhova E."/>
            <person name="Bogdanov V."/>
            <person name="Penin A."/>
            <person name="Logacheva M."/>
        </authorList>
    </citation>
    <scope>NUCLEOTIDE SEQUENCE</scope>
    <source>
        <strain evidence="2">Hsosn_3</strain>
        <tissue evidence="2">Leaf</tissue>
    </source>
</reference>
<gene>
    <name evidence="2" type="ORF">POM88_046806</name>
</gene>
<dbReference type="Pfam" id="PF05142">
    <property type="entry name" value="DUF702"/>
    <property type="match status" value="1"/>
</dbReference>
<dbReference type="PANTHER" id="PTHR31604">
    <property type="entry name" value="PROTEIN LATERAL ROOT PRIMORDIUM 1"/>
    <property type="match status" value="1"/>
</dbReference>
<name>A0AAD8H6V8_9APIA</name>
<protein>
    <submittedName>
        <fullName evidence="2">Lateral root primordium family protein</fullName>
    </submittedName>
</protein>
<dbReference type="AlphaFoldDB" id="A0AAD8H6V8"/>
<dbReference type="PANTHER" id="PTHR31604:SF2">
    <property type="entry name" value="PROTEIN SHI RELATED SEQUENCE 7"/>
    <property type="match status" value="1"/>
</dbReference>
<reference evidence="2" key="2">
    <citation type="submission" date="2023-05" db="EMBL/GenBank/DDBJ databases">
        <authorList>
            <person name="Schelkunov M.I."/>
        </authorList>
    </citation>
    <scope>NUCLEOTIDE SEQUENCE</scope>
    <source>
        <strain evidence="2">Hsosn_3</strain>
        <tissue evidence="2">Leaf</tissue>
    </source>
</reference>
<keyword evidence="3" id="KW-1185">Reference proteome</keyword>
<feature type="region of interest" description="Disordered" evidence="1">
    <location>
        <begin position="204"/>
        <end position="223"/>
    </location>
</feature>
<comment type="caution">
    <text evidence="2">The sequence shown here is derived from an EMBL/GenBank/DDBJ whole genome shotgun (WGS) entry which is preliminary data.</text>
</comment>
<feature type="region of interest" description="Disordered" evidence="1">
    <location>
        <begin position="111"/>
        <end position="148"/>
    </location>
</feature>
<dbReference type="GO" id="GO:0003677">
    <property type="term" value="F:DNA binding"/>
    <property type="evidence" value="ECO:0007669"/>
    <property type="project" value="TreeGrafter"/>
</dbReference>
<dbReference type="GO" id="GO:0045893">
    <property type="term" value="P:positive regulation of DNA-templated transcription"/>
    <property type="evidence" value="ECO:0007669"/>
    <property type="project" value="TreeGrafter"/>
</dbReference>
<organism evidence="2 3">
    <name type="scientific">Heracleum sosnowskyi</name>
    <dbReference type="NCBI Taxonomy" id="360622"/>
    <lineage>
        <taxon>Eukaryota</taxon>
        <taxon>Viridiplantae</taxon>
        <taxon>Streptophyta</taxon>
        <taxon>Embryophyta</taxon>
        <taxon>Tracheophyta</taxon>
        <taxon>Spermatophyta</taxon>
        <taxon>Magnoliopsida</taxon>
        <taxon>eudicotyledons</taxon>
        <taxon>Gunneridae</taxon>
        <taxon>Pentapetalae</taxon>
        <taxon>asterids</taxon>
        <taxon>campanulids</taxon>
        <taxon>Apiales</taxon>
        <taxon>Apiaceae</taxon>
        <taxon>Apioideae</taxon>
        <taxon>apioid superclade</taxon>
        <taxon>Tordylieae</taxon>
        <taxon>Tordyliinae</taxon>
        <taxon>Heracleum</taxon>
    </lineage>
</organism>
<evidence type="ECO:0000313" key="3">
    <source>
        <dbReference type="Proteomes" id="UP001237642"/>
    </source>
</evidence>
<accession>A0AAD8H6V8</accession>
<dbReference type="Proteomes" id="UP001237642">
    <property type="component" value="Unassembled WGS sequence"/>
</dbReference>
<feature type="region of interest" description="Disordered" evidence="1">
    <location>
        <begin position="165"/>
        <end position="197"/>
    </location>
</feature>
<feature type="compositionally biased region" description="Low complexity" evidence="1">
    <location>
        <begin position="113"/>
        <end position="127"/>
    </location>
</feature>
<dbReference type="InterPro" id="IPR007818">
    <property type="entry name" value="SHI"/>
</dbReference>
<feature type="compositionally biased region" description="Basic and acidic residues" evidence="1">
    <location>
        <begin position="205"/>
        <end position="217"/>
    </location>
</feature>
<proteinExistence type="predicted"/>
<evidence type="ECO:0000256" key="1">
    <source>
        <dbReference type="SAM" id="MobiDB-lite"/>
    </source>
</evidence>
<dbReference type="GO" id="GO:0005634">
    <property type="term" value="C:nucleus"/>
    <property type="evidence" value="ECO:0007669"/>
    <property type="project" value="TreeGrafter"/>
</dbReference>
<sequence>MSGFFTLAGRDQEQEDHKNNNINSSLFLFRNEEIYDKNFELWQQYYQLHHQPKQAHHHQQQQLQDVDLSLVGCSSGSSNPASNRRSSTINNNNINGFSITSDHDEQQYSLAYNNNNNNNRSSTNSSSGFGMMMRPSGGSYGGGNNNSNIGTSSSIGTINCQDCGNQAKKDSKRREKQQHLQLLGGSPDSLQPNYQQQNQQLSLIRGDHTTTPKRPRENPLACTRLPTHTSGLEVGHFPAEVNSPAVFRCVKVSAMDEADEQFAYQTAVNIGGHVFKGLLYDQGLESSSNRYGGVGESSSSVAAAVQQPLNLITSGTTTGAPTTNNPPGVTWIDPSIYPTPLNAFMAGTQFFPPPRS</sequence>
<dbReference type="GO" id="GO:0003700">
    <property type="term" value="F:DNA-binding transcription factor activity"/>
    <property type="evidence" value="ECO:0007669"/>
    <property type="project" value="InterPro"/>
</dbReference>
<dbReference type="EMBL" id="JAUIZM010000010">
    <property type="protein sequence ID" value="KAK1362332.1"/>
    <property type="molecule type" value="Genomic_DNA"/>
</dbReference>
<dbReference type="NCBIfam" id="TIGR01624">
    <property type="entry name" value="LRP1_Cterm"/>
    <property type="match status" value="1"/>
</dbReference>
<dbReference type="InterPro" id="IPR006511">
    <property type="entry name" value="SHI_C"/>
</dbReference>
<evidence type="ECO:0000313" key="2">
    <source>
        <dbReference type="EMBL" id="KAK1362332.1"/>
    </source>
</evidence>